<protein>
    <recommendedName>
        <fullName evidence="1">Aminopyrimidine aminohydrolase</fullName>
        <ecNumber evidence="1">3.5.99.2</ecNumber>
    </recommendedName>
</protein>
<keyword evidence="1 3" id="KW-0378">Hydrolase</keyword>
<dbReference type="UniPathway" id="UPA00060"/>
<evidence type="ECO:0000313" key="3">
    <source>
        <dbReference type="EMBL" id="CAA6819307.1"/>
    </source>
</evidence>
<dbReference type="GO" id="GO:0009229">
    <property type="term" value="P:thiamine diphosphate biosynthetic process"/>
    <property type="evidence" value="ECO:0007669"/>
    <property type="project" value="UniProtKB-UniPathway"/>
</dbReference>
<comment type="function">
    <text evidence="1">Catalyzes an amino-pyrimidine hydrolysis reaction at the C5' of the pyrimidine moiety of thiamine compounds, a reaction that is part of a thiamine salvage pathway.</text>
</comment>
<evidence type="ECO:0000259" key="2">
    <source>
        <dbReference type="Pfam" id="PF03070"/>
    </source>
</evidence>
<dbReference type="PANTHER" id="PTHR43198">
    <property type="entry name" value="BIFUNCTIONAL TH2 PROTEIN"/>
    <property type="match status" value="1"/>
</dbReference>
<dbReference type="EMBL" id="CACVAX010000053">
    <property type="protein sequence ID" value="CAA6819307.1"/>
    <property type="molecule type" value="Genomic_DNA"/>
</dbReference>
<dbReference type="Pfam" id="PF03070">
    <property type="entry name" value="TENA_THI-4"/>
    <property type="match status" value="1"/>
</dbReference>
<evidence type="ECO:0000256" key="1">
    <source>
        <dbReference type="RuleBase" id="RU363093"/>
    </source>
</evidence>
<sequence length="217" mass="24996">MNNWYDEIRVKTEPVFQEIINHGFIKDLMAGTLSKDAFGFYVNQDTLYLAEYTKVLSQVGIKCYEAEETQFYLESATGIIEVEKALHQVFLDKKYVDKEVSPTCELYVSYMARIVNNYSVEVGLAAVLPCFSIYKEVGDYMIAHQSNKDSNPYQTWIDTYAGEEFAASVAEAIKITNKYAATASPENLKLMEEVFLKTSKMEWMFWDSAYKQEKWAV</sequence>
<dbReference type="Gene3D" id="1.20.910.10">
    <property type="entry name" value="Heme oxygenase-like"/>
    <property type="match status" value="1"/>
</dbReference>
<reference evidence="3" key="1">
    <citation type="submission" date="2020-01" db="EMBL/GenBank/DDBJ databases">
        <authorList>
            <person name="Meier V. D."/>
            <person name="Meier V D."/>
        </authorList>
    </citation>
    <scope>NUCLEOTIDE SEQUENCE</scope>
    <source>
        <strain evidence="3">HLG_WM_MAG_04</strain>
    </source>
</reference>
<dbReference type="PANTHER" id="PTHR43198:SF2">
    <property type="entry name" value="SI:CH1073-67J19.1-RELATED"/>
    <property type="match status" value="1"/>
</dbReference>
<dbReference type="NCBIfam" id="TIGR04306">
    <property type="entry name" value="salvage_TenA"/>
    <property type="match status" value="1"/>
</dbReference>
<comment type="pathway">
    <text evidence="1">Cofactor biosynthesis; thiamine diphosphate biosynthesis.</text>
</comment>
<dbReference type="GO" id="GO:0050334">
    <property type="term" value="F:thiaminase activity"/>
    <property type="evidence" value="ECO:0007669"/>
    <property type="project" value="UniProtKB-EC"/>
</dbReference>
<dbReference type="GO" id="GO:0009228">
    <property type="term" value="P:thiamine biosynthetic process"/>
    <property type="evidence" value="ECO:0007669"/>
    <property type="project" value="UniProtKB-KW"/>
</dbReference>
<dbReference type="GO" id="GO:0005829">
    <property type="term" value="C:cytosol"/>
    <property type="evidence" value="ECO:0007669"/>
    <property type="project" value="TreeGrafter"/>
</dbReference>
<organism evidence="3">
    <name type="scientific">uncultured Sulfurovum sp</name>
    <dbReference type="NCBI Taxonomy" id="269237"/>
    <lineage>
        <taxon>Bacteria</taxon>
        <taxon>Pseudomonadati</taxon>
        <taxon>Campylobacterota</taxon>
        <taxon>Epsilonproteobacteria</taxon>
        <taxon>Campylobacterales</taxon>
        <taxon>Sulfurovaceae</taxon>
        <taxon>Sulfurovum</taxon>
        <taxon>environmental samples</taxon>
    </lineage>
</organism>
<proteinExistence type="inferred from homology"/>
<dbReference type="InterPro" id="IPR016084">
    <property type="entry name" value="Haem_Oase-like_multi-hlx"/>
</dbReference>
<gene>
    <name evidence="3" type="ORF">HELGO_WM8694</name>
</gene>
<comment type="catalytic activity">
    <reaction evidence="1">
        <text>4-amino-5-aminomethyl-2-methylpyrimidine + H2O = 4-amino-5-hydroxymethyl-2-methylpyrimidine + NH4(+)</text>
        <dbReference type="Rhea" id="RHEA:31799"/>
        <dbReference type="ChEBI" id="CHEBI:15377"/>
        <dbReference type="ChEBI" id="CHEBI:16892"/>
        <dbReference type="ChEBI" id="CHEBI:28938"/>
        <dbReference type="ChEBI" id="CHEBI:63416"/>
        <dbReference type="EC" id="3.5.99.2"/>
    </reaction>
</comment>
<dbReference type="EC" id="3.5.99.2" evidence="1"/>
<dbReference type="InterPro" id="IPR050967">
    <property type="entry name" value="Thiamine_Salvage_TenA"/>
</dbReference>
<dbReference type="SUPFAM" id="SSF48613">
    <property type="entry name" value="Heme oxygenase-like"/>
    <property type="match status" value="1"/>
</dbReference>
<accession>A0A6S6TMJ8</accession>
<keyword evidence="1" id="KW-0784">Thiamine biosynthesis</keyword>
<dbReference type="CDD" id="cd19365">
    <property type="entry name" value="TenA_C-like"/>
    <property type="match status" value="1"/>
</dbReference>
<dbReference type="InterPro" id="IPR027574">
    <property type="entry name" value="Thiaminase_II"/>
</dbReference>
<dbReference type="AlphaFoldDB" id="A0A6S6TMJ8"/>
<name>A0A6S6TMJ8_9BACT</name>
<dbReference type="InterPro" id="IPR004305">
    <property type="entry name" value="Thiaminase-2/PQQC"/>
</dbReference>
<feature type="domain" description="Thiaminase-2/PQQC" evidence="2">
    <location>
        <begin position="12"/>
        <end position="211"/>
    </location>
</feature>
<comment type="catalytic activity">
    <reaction evidence="1">
        <text>thiamine + H2O = 5-(2-hydroxyethyl)-4-methylthiazole + 4-amino-5-hydroxymethyl-2-methylpyrimidine + H(+)</text>
        <dbReference type="Rhea" id="RHEA:17509"/>
        <dbReference type="ChEBI" id="CHEBI:15377"/>
        <dbReference type="ChEBI" id="CHEBI:15378"/>
        <dbReference type="ChEBI" id="CHEBI:16892"/>
        <dbReference type="ChEBI" id="CHEBI:17957"/>
        <dbReference type="ChEBI" id="CHEBI:18385"/>
        <dbReference type="EC" id="3.5.99.2"/>
    </reaction>
</comment>
<comment type="similarity">
    <text evidence="1">Belongs to the TenA family.</text>
</comment>